<sequence>MRENTQNTESVFEALSKTAAAETAGGQSPSPAATNGPPDDVERELDDLLAQALSVLPTEDIEFTDELIKENLDEILLVLITLHDGTHGDELLSDLSRYFDATLSPGTVYPALHALEEAGHLTLQRKVRTKEYSIAEDATVQSMIEETMIQQLAFGLLLSAFLARY</sequence>
<feature type="domain" description="Transcription regulator PadR N-terminal" evidence="2">
    <location>
        <begin position="78"/>
        <end position="135"/>
    </location>
</feature>
<evidence type="ECO:0000259" key="2">
    <source>
        <dbReference type="Pfam" id="PF03551"/>
    </source>
</evidence>
<evidence type="ECO:0000313" key="3">
    <source>
        <dbReference type="EMBL" id="ELZ03880.1"/>
    </source>
</evidence>
<dbReference type="OrthoDB" id="56053at2157"/>
<dbReference type="InterPro" id="IPR005149">
    <property type="entry name" value="Tscrpt_reg_PadR_N"/>
</dbReference>
<proteinExistence type="predicted"/>
<dbReference type="eggNOG" id="arCOG00008">
    <property type="taxonomic scope" value="Archaea"/>
</dbReference>
<accession>M0AZC6</accession>
<feature type="region of interest" description="Disordered" evidence="1">
    <location>
        <begin position="1"/>
        <end position="42"/>
    </location>
</feature>
<keyword evidence="4" id="KW-1185">Reference proteome</keyword>
<evidence type="ECO:0000313" key="4">
    <source>
        <dbReference type="Proteomes" id="UP000011554"/>
    </source>
</evidence>
<dbReference type="Proteomes" id="UP000011554">
    <property type="component" value="Unassembled WGS sequence"/>
</dbReference>
<gene>
    <name evidence="3" type="ORF">C481_04858</name>
</gene>
<protein>
    <submittedName>
        <fullName evidence="3">PadR family transcriptional regulator</fullName>
    </submittedName>
</protein>
<dbReference type="AlphaFoldDB" id="M0AZC6"/>
<comment type="caution">
    <text evidence="3">The sequence shown here is derived from an EMBL/GenBank/DDBJ whole genome shotgun (WGS) entry which is preliminary data.</text>
</comment>
<dbReference type="InterPro" id="IPR036390">
    <property type="entry name" value="WH_DNA-bd_sf"/>
</dbReference>
<dbReference type="RefSeq" id="WP_006107927.1">
    <property type="nucleotide sequence ID" value="NZ_AOIO01000014.1"/>
</dbReference>
<dbReference type="SUPFAM" id="SSF46785">
    <property type="entry name" value="Winged helix' DNA-binding domain"/>
    <property type="match status" value="1"/>
</dbReference>
<feature type="compositionally biased region" description="Polar residues" evidence="1">
    <location>
        <begin position="1"/>
        <end position="10"/>
    </location>
</feature>
<dbReference type="Gene3D" id="1.10.10.10">
    <property type="entry name" value="Winged helix-like DNA-binding domain superfamily/Winged helix DNA-binding domain"/>
    <property type="match status" value="1"/>
</dbReference>
<dbReference type="PATRIC" id="fig|29540.5.peg.982"/>
<dbReference type="InterPro" id="IPR036388">
    <property type="entry name" value="WH-like_DNA-bd_sf"/>
</dbReference>
<organism evidence="3 4">
    <name type="scientific">Natrialba asiatica (strain ATCC 700177 / DSM 12278 / JCM 9576 / FERM P-10747 / NBRC 102637 / 172P1)</name>
    <dbReference type="NCBI Taxonomy" id="29540"/>
    <lineage>
        <taxon>Archaea</taxon>
        <taxon>Methanobacteriati</taxon>
        <taxon>Methanobacteriota</taxon>
        <taxon>Stenosarchaea group</taxon>
        <taxon>Halobacteria</taxon>
        <taxon>Halobacteriales</taxon>
        <taxon>Natrialbaceae</taxon>
        <taxon>Natrialba</taxon>
    </lineage>
</organism>
<reference evidence="3 4" key="1">
    <citation type="journal article" date="2014" name="PLoS Genet.">
        <title>Phylogenetically driven sequencing of extremely halophilic archaea reveals strategies for static and dynamic osmo-response.</title>
        <authorList>
            <person name="Becker E.A."/>
            <person name="Seitzer P.M."/>
            <person name="Tritt A."/>
            <person name="Larsen D."/>
            <person name="Krusor M."/>
            <person name="Yao A.I."/>
            <person name="Wu D."/>
            <person name="Madern D."/>
            <person name="Eisen J.A."/>
            <person name="Darling A.E."/>
            <person name="Facciotti M.T."/>
        </authorList>
    </citation>
    <scope>NUCLEOTIDE SEQUENCE [LARGE SCALE GENOMIC DNA]</scope>
    <source>
        <strain evidence="3 4">DSM 12278</strain>
    </source>
</reference>
<name>M0AZC6_NATA1</name>
<dbReference type="EMBL" id="AOIO01000014">
    <property type="protein sequence ID" value="ELZ03880.1"/>
    <property type="molecule type" value="Genomic_DNA"/>
</dbReference>
<dbReference type="Pfam" id="PF03551">
    <property type="entry name" value="PadR"/>
    <property type="match status" value="1"/>
</dbReference>
<evidence type="ECO:0000256" key="1">
    <source>
        <dbReference type="SAM" id="MobiDB-lite"/>
    </source>
</evidence>